<keyword evidence="1" id="KW-0560">Oxidoreductase</keyword>
<dbReference type="Pfam" id="PF00725">
    <property type="entry name" value="3HCDH"/>
    <property type="match status" value="2"/>
</dbReference>
<dbReference type="GO" id="GO:0010124">
    <property type="term" value="P:phenylacetate catabolic process"/>
    <property type="evidence" value="ECO:0007669"/>
    <property type="project" value="InterPro"/>
</dbReference>
<evidence type="ECO:0000256" key="1">
    <source>
        <dbReference type="ARBA" id="ARBA00023002"/>
    </source>
</evidence>
<proteinExistence type="predicted"/>
<organism evidence="5 6">
    <name type="scientific">Duganella alba</name>
    <dbReference type="NCBI Taxonomy" id="2666081"/>
    <lineage>
        <taxon>Bacteria</taxon>
        <taxon>Pseudomonadati</taxon>
        <taxon>Pseudomonadota</taxon>
        <taxon>Betaproteobacteria</taxon>
        <taxon>Burkholderiales</taxon>
        <taxon>Oxalobacteraceae</taxon>
        <taxon>Telluria group</taxon>
        <taxon>Duganella</taxon>
    </lineage>
</organism>
<dbReference type="Pfam" id="PF18321">
    <property type="entry name" value="3HCDH_RFF"/>
    <property type="match status" value="1"/>
</dbReference>
<dbReference type="SUPFAM" id="SSF48179">
    <property type="entry name" value="6-phosphogluconate dehydrogenase C-terminal domain-like"/>
    <property type="match status" value="2"/>
</dbReference>
<dbReference type="GO" id="GO:0008691">
    <property type="term" value="F:3-hydroxybutyryl-CoA dehydrogenase activity"/>
    <property type="evidence" value="ECO:0007669"/>
    <property type="project" value="InterPro"/>
</dbReference>
<name>A0A6L5QPE3_9BURK</name>
<feature type="domain" description="3-hydroxyacyl-CoA dehydrogenase C-terminal" evidence="2">
    <location>
        <begin position="438"/>
        <end position="517"/>
    </location>
</feature>
<feature type="domain" description="3-hydroxybutyryl-CoA dehydrogenase reduced Rossmann-fold" evidence="4">
    <location>
        <begin position="368"/>
        <end position="436"/>
    </location>
</feature>
<dbReference type="NCBIfam" id="TIGR02279">
    <property type="entry name" value="PaaC-3OHAcCoADH"/>
    <property type="match status" value="1"/>
</dbReference>
<dbReference type="InterPro" id="IPR011967">
    <property type="entry name" value="3-OHacyl-CoA_DH_PaaH"/>
</dbReference>
<dbReference type="SUPFAM" id="SSF51735">
    <property type="entry name" value="NAD(P)-binding Rossmann-fold domains"/>
    <property type="match status" value="1"/>
</dbReference>
<dbReference type="InterPro" id="IPR006176">
    <property type="entry name" value="3-OHacyl-CoA_DH_NAD-bd"/>
</dbReference>
<dbReference type="GO" id="GO:0006631">
    <property type="term" value="P:fatty acid metabolic process"/>
    <property type="evidence" value="ECO:0007669"/>
    <property type="project" value="InterPro"/>
</dbReference>
<protein>
    <submittedName>
        <fullName evidence="5">3-hydroxyacyl-CoA dehydrogenase PaaC</fullName>
    </submittedName>
</protein>
<dbReference type="InterPro" id="IPR036291">
    <property type="entry name" value="NAD(P)-bd_dom_sf"/>
</dbReference>
<dbReference type="AlphaFoldDB" id="A0A6L5QPE3"/>
<keyword evidence="6" id="KW-1185">Reference proteome</keyword>
<dbReference type="PANTHER" id="PTHR48075:SF5">
    <property type="entry name" value="3-HYDROXYBUTYRYL-COA DEHYDROGENASE"/>
    <property type="match status" value="1"/>
</dbReference>
<dbReference type="Gene3D" id="3.40.50.720">
    <property type="entry name" value="NAD(P)-binding Rossmann-like Domain"/>
    <property type="match status" value="1"/>
</dbReference>
<gene>
    <name evidence="5" type="primary">paaC</name>
    <name evidence="5" type="ORF">GJ697_28295</name>
</gene>
<dbReference type="EMBL" id="WKJM01000044">
    <property type="protein sequence ID" value="MRX11736.1"/>
    <property type="molecule type" value="Genomic_DNA"/>
</dbReference>
<comment type="caution">
    <text evidence="5">The sequence shown here is derived from an EMBL/GenBank/DDBJ whole genome shotgun (WGS) entry which is preliminary data.</text>
</comment>
<dbReference type="RefSeq" id="WP_154370405.1">
    <property type="nucleotide sequence ID" value="NZ_WKJM01000044.1"/>
</dbReference>
<dbReference type="PANTHER" id="PTHR48075">
    <property type="entry name" value="3-HYDROXYACYL-COA DEHYDROGENASE FAMILY PROTEIN"/>
    <property type="match status" value="1"/>
</dbReference>
<evidence type="ECO:0000313" key="5">
    <source>
        <dbReference type="EMBL" id="MRX11736.1"/>
    </source>
</evidence>
<accession>A0A6L5QPE3</accession>
<evidence type="ECO:0000259" key="2">
    <source>
        <dbReference type="Pfam" id="PF00725"/>
    </source>
</evidence>
<reference evidence="5 6" key="1">
    <citation type="submission" date="2019-11" db="EMBL/GenBank/DDBJ databases">
        <title>Novel species isolated from a subtropical stream in China.</title>
        <authorList>
            <person name="Lu H."/>
        </authorList>
    </citation>
    <scope>NUCLEOTIDE SEQUENCE [LARGE SCALE GENOMIC DNA]</scope>
    <source>
        <strain evidence="5 6">FT25W</strain>
    </source>
</reference>
<dbReference type="Gene3D" id="1.10.1040.50">
    <property type="match status" value="1"/>
</dbReference>
<sequence length="526" mass="55117">MTALNIERAVAVIGSGAMGAGIAQVAAVAGYTVRLYDTRPEAVAKAISDIAAALNKLVVKERMSAIDCAAAIARLHAAVTLPEVADAGLVVEAIVENLGAKRALFAQLEGMVGDDCILATNTSSISVTAIAAGLRLPGRVAGMHFFNPVPLMALCEVVSGLATEAGAAQTVFDTAAAWGKNPVHAKSTPGFIVNRVARPFYAEGWRLLNEQAADAATIDAVMREAGGFRMGPFELMDLIGHDVNFSVTQSVFNAYFQDPRFTPSVLQQEMVNAGFLGRKAGQGFYRYGDGAAAPQAQAEAPQPKPEYVSYTIEQGAASHAVGGVVVDALAARLRAAGIEITHRKTPETIRPVGAHDDAPAFHCNGAAIYLTDGRSATQRARDNHHADTVLFDLALDYGSAKRIAIARADQCSDAAFNAVVGLLQAAGFVVTRLDDVAGLAVMRTVAMLANEAADAVNQGVCSAAAADIAMQKGVNYPRGPLAWADAVGIEHIVRVLANLAGGYGEDRYRVSPLLRRKQATGGRFHE</sequence>
<dbReference type="InterPro" id="IPR008927">
    <property type="entry name" value="6-PGluconate_DH-like_C_sf"/>
</dbReference>
<dbReference type="GO" id="GO:0070403">
    <property type="term" value="F:NAD+ binding"/>
    <property type="evidence" value="ECO:0007669"/>
    <property type="project" value="InterPro"/>
</dbReference>
<feature type="domain" description="3-hydroxyacyl-CoA dehydrogenase NAD binding" evidence="3">
    <location>
        <begin position="10"/>
        <end position="187"/>
    </location>
</feature>
<dbReference type="InterPro" id="IPR041040">
    <property type="entry name" value="3HCDH_RFF"/>
</dbReference>
<dbReference type="NCBIfam" id="NF006124">
    <property type="entry name" value="PRK08268.1"/>
    <property type="match status" value="1"/>
</dbReference>
<feature type="domain" description="3-hydroxyacyl-CoA dehydrogenase C-terminal" evidence="2">
    <location>
        <begin position="190"/>
        <end position="287"/>
    </location>
</feature>
<evidence type="ECO:0000259" key="3">
    <source>
        <dbReference type="Pfam" id="PF02737"/>
    </source>
</evidence>
<dbReference type="InterPro" id="IPR006108">
    <property type="entry name" value="3HC_DH_C"/>
</dbReference>
<evidence type="ECO:0000259" key="4">
    <source>
        <dbReference type="Pfam" id="PF18321"/>
    </source>
</evidence>
<dbReference type="FunFam" id="3.40.50.720:FF:000009">
    <property type="entry name" value="Fatty oxidation complex, alpha subunit"/>
    <property type="match status" value="1"/>
</dbReference>
<dbReference type="Pfam" id="PF02737">
    <property type="entry name" value="3HCDH_N"/>
    <property type="match status" value="1"/>
</dbReference>
<evidence type="ECO:0000313" key="6">
    <source>
        <dbReference type="Proteomes" id="UP000481037"/>
    </source>
</evidence>
<dbReference type="Proteomes" id="UP000481037">
    <property type="component" value="Unassembled WGS sequence"/>
</dbReference>